<feature type="chain" id="PRO_5017000149" description="Protein-S-isoprenylcysteine O-methyltransferase" evidence="6">
    <location>
        <begin position="24"/>
        <end position="226"/>
    </location>
</feature>
<comment type="caution">
    <text evidence="5">Lacks conserved residue(s) required for the propagation of feature annotation.</text>
</comment>
<evidence type="ECO:0000256" key="2">
    <source>
        <dbReference type="ARBA" id="ARBA00022692"/>
    </source>
</evidence>
<dbReference type="GO" id="GO:0004671">
    <property type="term" value="F:protein C-terminal S-isoprenylcysteine carboxyl O-methyltransferase activity"/>
    <property type="evidence" value="ECO:0007669"/>
    <property type="project" value="UniProtKB-EC"/>
</dbReference>
<organism evidence="7 8">
    <name type="scientific">Ophiocordyceps polyrhachis-furcata BCC 54312</name>
    <dbReference type="NCBI Taxonomy" id="1330021"/>
    <lineage>
        <taxon>Eukaryota</taxon>
        <taxon>Fungi</taxon>
        <taxon>Dikarya</taxon>
        <taxon>Ascomycota</taxon>
        <taxon>Pezizomycotina</taxon>
        <taxon>Sordariomycetes</taxon>
        <taxon>Hypocreomycetidae</taxon>
        <taxon>Hypocreales</taxon>
        <taxon>Ophiocordycipitaceae</taxon>
        <taxon>Ophiocordyceps</taxon>
    </lineage>
</organism>
<dbReference type="InterPro" id="IPR007269">
    <property type="entry name" value="ICMT_MeTrfase"/>
</dbReference>
<evidence type="ECO:0000256" key="4">
    <source>
        <dbReference type="ARBA" id="ARBA00023136"/>
    </source>
</evidence>
<keyword evidence="4 5" id="KW-0472">Membrane</keyword>
<evidence type="ECO:0000313" key="7">
    <source>
        <dbReference type="EMBL" id="RCI16945.1"/>
    </source>
</evidence>
<comment type="catalytic activity">
    <reaction evidence="5">
        <text>[protein]-C-terminal S-[(2E,6E)-farnesyl]-L-cysteine + S-adenosyl-L-methionine = [protein]-C-terminal S-[(2E,6E)-farnesyl]-L-cysteine methyl ester + S-adenosyl-L-homocysteine</text>
        <dbReference type="Rhea" id="RHEA:21672"/>
        <dbReference type="Rhea" id="RHEA-COMP:12125"/>
        <dbReference type="Rhea" id="RHEA-COMP:12126"/>
        <dbReference type="ChEBI" id="CHEBI:57856"/>
        <dbReference type="ChEBI" id="CHEBI:59789"/>
        <dbReference type="ChEBI" id="CHEBI:90510"/>
        <dbReference type="ChEBI" id="CHEBI:90511"/>
        <dbReference type="EC" id="2.1.1.100"/>
    </reaction>
</comment>
<dbReference type="GO" id="GO:0032259">
    <property type="term" value="P:methylation"/>
    <property type="evidence" value="ECO:0007669"/>
    <property type="project" value="UniProtKB-KW"/>
</dbReference>
<name>A0A367LR74_9HYPO</name>
<dbReference type="Pfam" id="PF04140">
    <property type="entry name" value="ICMT"/>
    <property type="match status" value="1"/>
</dbReference>
<feature type="transmembrane region" description="Helical" evidence="5">
    <location>
        <begin position="54"/>
        <end position="72"/>
    </location>
</feature>
<keyword evidence="8" id="KW-1185">Reference proteome</keyword>
<sequence>MALLPQLTLSCAILLSGCLTVICITPPNPDPGRPWKRDRIGIFVGYPSMVASRLALSAVVLFHACLVVAYPASSCSAKLNGQLFQWNWHTSTCLFIIAFIGAPIRLAAYAGLGRNFTFKLAAPDRLITSGVYRYIQHPSYTGMCIIMTANMGLLFRWDASPACLIPGSVLAMLEGHGYLASGLFVYLGMHFIITRIYDEESMLRETFGVEWEKWHRSTRRLIPGVF</sequence>
<comment type="subcellular location">
    <subcellularLocation>
        <location evidence="5">Endoplasmic reticulum membrane</location>
        <topology evidence="5">Multi-pass membrane protein</topology>
    </subcellularLocation>
    <subcellularLocation>
        <location evidence="1">Membrane</location>
        <topology evidence="1">Multi-pass membrane protein</topology>
    </subcellularLocation>
</comment>
<evidence type="ECO:0000256" key="1">
    <source>
        <dbReference type="ARBA" id="ARBA00004141"/>
    </source>
</evidence>
<evidence type="ECO:0000313" key="8">
    <source>
        <dbReference type="Proteomes" id="UP000253664"/>
    </source>
</evidence>
<protein>
    <recommendedName>
        <fullName evidence="5">Protein-S-isoprenylcysteine O-methyltransferase</fullName>
        <ecNumber evidence="5">2.1.1.100</ecNumber>
    </recommendedName>
</protein>
<gene>
    <name evidence="7" type="ORF">L249_1755</name>
</gene>
<keyword evidence="6" id="KW-0732">Signal</keyword>
<keyword evidence="5" id="KW-0949">S-adenosyl-L-methionine</keyword>
<dbReference type="PANTHER" id="PTHR12714:SF9">
    <property type="entry name" value="PROTEIN-S-ISOPRENYLCYSTEINE O-METHYLTRANSFERASE"/>
    <property type="match status" value="1"/>
</dbReference>
<comment type="similarity">
    <text evidence="5">Belongs to the class VI-like SAM-binding methyltransferase superfamily. Isoprenylcysteine carboxyl methyltransferase family.</text>
</comment>
<dbReference type="GO" id="GO:0005789">
    <property type="term" value="C:endoplasmic reticulum membrane"/>
    <property type="evidence" value="ECO:0007669"/>
    <property type="project" value="UniProtKB-SubCell"/>
</dbReference>
<comment type="caution">
    <text evidence="7">The sequence shown here is derived from an EMBL/GenBank/DDBJ whole genome shotgun (WGS) entry which is preliminary data.</text>
</comment>
<keyword evidence="5" id="KW-0256">Endoplasmic reticulum</keyword>
<feature type="transmembrane region" description="Helical" evidence="5">
    <location>
        <begin position="178"/>
        <end position="197"/>
    </location>
</feature>
<dbReference type="Gene3D" id="1.20.120.1630">
    <property type="match status" value="1"/>
</dbReference>
<evidence type="ECO:0000256" key="3">
    <source>
        <dbReference type="ARBA" id="ARBA00022989"/>
    </source>
</evidence>
<feature type="signal peptide" evidence="6">
    <location>
        <begin position="1"/>
        <end position="23"/>
    </location>
</feature>
<dbReference type="EMBL" id="LKCN02000001">
    <property type="protein sequence ID" value="RCI16945.1"/>
    <property type="molecule type" value="Genomic_DNA"/>
</dbReference>
<dbReference type="OrthoDB" id="422086at2759"/>
<reference evidence="7 8" key="1">
    <citation type="journal article" date="2015" name="BMC Genomics">
        <title>Insights from the genome of Ophiocordyceps polyrhachis-furcata to pathogenicity and host specificity in insect fungi.</title>
        <authorList>
            <person name="Wichadakul D."/>
            <person name="Kobmoo N."/>
            <person name="Ingsriswang S."/>
            <person name="Tangphatsornruang S."/>
            <person name="Chantasingh D."/>
            <person name="Luangsa-ard J.J."/>
            <person name="Eurwilaichitr L."/>
        </authorList>
    </citation>
    <scope>NUCLEOTIDE SEQUENCE [LARGE SCALE GENOMIC DNA]</scope>
    <source>
        <strain evidence="7 8">BCC 54312</strain>
    </source>
</reference>
<keyword evidence="5" id="KW-0808">Transferase</keyword>
<evidence type="ECO:0000256" key="5">
    <source>
        <dbReference type="RuleBase" id="RU362022"/>
    </source>
</evidence>
<accession>A0A367LR74</accession>
<dbReference type="Proteomes" id="UP000253664">
    <property type="component" value="Unassembled WGS sequence"/>
</dbReference>
<dbReference type="AlphaFoldDB" id="A0A367LR74"/>
<keyword evidence="3 5" id="KW-1133">Transmembrane helix</keyword>
<dbReference type="STRING" id="1330021.A0A367LR74"/>
<feature type="transmembrane region" description="Helical" evidence="5">
    <location>
        <begin position="93"/>
        <end position="112"/>
    </location>
</feature>
<evidence type="ECO:0000256" key="6">
    <source>
        <dbReference type="SAM" id="SignalP"/>
    </source>
</evidence>
<keyword evidence="5" id="KW-0489">Methyltransferase</keyword>
<proteinExistence type="inferred from homology"/>
<dbReference type="EC" id="2.1.1.100" evidence="5"/>
<dbReference type="PANTHER" id="PTHR12714">
    <property type="entry name" value="PROTEIN-S ISOPRENYLCYSTEINE O-METHYLTRANSFERASE"/>
    <property type="match status" value="1"/>
</dbReference>
<keyword evidence="2 5" id="KW-0812">Transmembrane</keyword>